<proteinExistence type="predicted"/>
<feature type="compositionally biased region" description="Low complexity" evidence="1">
    <location>
        <begin position="281"/>
        <end position="296"/>
    </location>
</feature>
<evidence type="ECO:0000313" key="3">
    <source>
        <dbReference type="Proteomes" id="UP000027195"/>
    </source>
</evidence>
<dbReference type="InParanoid" id="A0A067MDR9"/>
<accession>A0A067MDR9</accession>
<feature type="compositionally biased region" description="Pro residues" evidence="1">
    <location>
        <begin position="243"/>
        <end position="253"/>
    </location>
</feature>
<dbReference type="EMBL" id="KL198075">
    <property type="protein sequence ID" value="KDQ09741.1"/>
    <property type="molecule type" value="Genomic_DNA"/>
</dbReference>
<sequence length="575" mass="61231">MPIALSPSHPRYGKVPARGGGAARKSTPLANNNAHGATSINIPMASAHASTPTTPPRHSRRPSTSSSSSSNSFGFDRSPPINQAFLDALEAPVTPTRPSQSAAFPLARSLNRGAPTASIRTRAADALLPPAVVGGPTERNARFHPRHARQSPPTTPTRRDSTRPTRPCPRARQVKPLAASTRAPDAAQNAEAGPSKGKGKRRAEDSEDDESSGLASPKRARTASTPSVPINQNAIESAITEPEPAPQPEPAPAPVARAVRVEKRRMEDGPLLSPPKRIRFAVDAPPAKLPALATLLEEAEDEDAAGPPSEFQLGGPGSTSPARGPRAQGPDDSPSARVKAQRSPRPSVLRPSAFRSAHDRRAAPHARCARPRTAGARTSPHLEESPVAQASRRLQEITSEDTNAAAPGSAHALLRSAGVVRVYCTESEIAQELFGSDEDLDFQSGQGAPSQVAASVMDWATESVDAEETYYEDTVMASPSASPGPRGRTLSSSMDMDVDPPGSLDIGVQDEVRDETPPAYLRPFRVDKDGDVIMHGPCTLRLPSDRRALKIFFASEVRKRRVEASDKRRRSHLLR</sequence>
<dbReference type="AlphaFoldDB" id="A0A067MDR9"/>
<organism evidence="2 3">
    <name type="scientific">Botryobasidium botryosum (strain FD-172 SS1)</name>
    <dbReference type="NCBI Taxonomy" id="930990"/>
    <lineage>
        <taxon>Eukaryota</taxon>
        <taxon>Fungi</taxon>
        <taxon>Dikarya</taxon>
        <taxon>Basidiomycota</taxon>
        <taxon>Agaricomycotina</taxon>
        <taxon>Agaricomycetes</taxon>
        <taxon>Cantharellales</taxon>
        <taxon>Botryobasidiaceae</taxon>
        <taxon>Botryobasidium</taxon>
    </lineage>
</organism>
<name>A0A067MDR9_BOTB1</name>
<feature type="region of interest" description="Disordered" evidence="1">
    <location>
        <begin position="475"/>
        <end position="498"/>
    </location>
</feature>
<feature type="region of interest" description="Disordered" evidence="1">
    <location>
        <begin position="129"/>
        <end position="409"/>
    </location>
</feature>
<feature type="compositionally biased region" description="Polar residues" evidence="1">
    <location>
        <begin position="28"/>
        <end position="41"/>
    </location>
</feature>
<feature type="compositionally biased region" description="Polar residues" evidence="1">
    <location>
        <begin position="222"/>
        <end position="235"/>
    </location>
</feature>
<feature type="compositionally biased region" description="Basic and acidic residues" evidence="1">
    <location>
        <begin position="259"/>
        <end position="268"/>
    </location>
</feature>
<evidence type="ECO:0000313" key="2">
    <source>
        <dbReference type="EMBL" id="KDQ09741.1"/>
    </source>
</evidence>
<protein>
    <submittedName>
        <fullName evidence="2">Uncharacterized protein</fullName>
    </submittedName>
</protein>
<dbReference type="HOGENOM" id="CLU_514794_0_0_1"/>
<keyword evidence="3" id="KW-1185">Reference proteome</keyword>
<dbReference type="Proteomes" id="UP000027195">
    <property type="component" value="Unassembled WGS sequence"/>
</dbReference>
<reference evidence="3" key="1">
    <citation type="journal article" date="2014" name="Proc. Natl. Acad. Sci. U.S.A.">
        <title>Extensive sampling of basidiomycete genomes demonstrates inadequacy of the white-rot/brown-rot paradigm for wood decay fungi.</title>
        <authorList>
            <person name="Riley R."/>
            <person name="Salamov A.A."/>
            <person name="Brown D.W."/>
            <person name="Nagy L.G."/>
            <person name="Floudas D."/>
            <person name="Held B.W."/>
            <person name="Levasseur A."/>
            <person name="Lombard V."/>
            <person name="Morin E."/>
            <person name="Otillar R."/>
            <person name="Lindquist E.A."/>
            <person name="Sun H."/>
            <person name="LaButti K.M."/>
            <person name="Schmutz J."/>
            <person name="Jabbour D."/>
            <person name="Luo H."/>
            <person name="Baker S.E."/>
            <person name="Pisabarro A.G."/>
            <person name="Walton J.D."/>
            <person name="Blanchette R.A."/>
            <person name="Henrissat B."/>
            <person name="Martin F."/>
            <person name="Cullen D."/>
            <person name="Hibbett D.S."/>
            <person name="Grigoriev I.V."/>
        </authorList>
    </citation>
    <scope>NUCLEOTIDE SEQUENCE [LARGE SCALE GENOMIC DNA]</scope>
    <source>
        <strain evidence="3">FD-172 SS1</strain>
    </source>
</reference>
<gene>
    <name evidence="2" type="ORF">BOTBODRAFT_178802</name>
</gene>
<evidence type="ECO:0000256" key="1">
    <source>
        <dbReference type="SAM" id="MobiDB-lite"/>
    </source>
</evidence>
<feature type="region of interest" description="Disordered" evidence="1">
    <location>
        <begin position="1"/>
        <end position="109"/>
    </location>
</feature>